<dbReference type="InterPro" id="IPR036259">
    <property type="entry name" value="MFS_trans_sf"/>
</dbReference>
<feature type="transmembrane region" description="Helical" evidence="6">
    <location>
        <begin position="462"/>
        <end position="482"/>
    </location>
</feature>
<proteinExistence type="predicted"/>
<feature type="transmembrane region" description="Helical" evidence="6">
    <location>
        <begin position="294"/>
        <end position="313"/>
    </location>
</feature>
<evidence type="ECO:0000256" key="5">
    <source>
        <dbReference type="SAM" id="MobiDB-lite"/>
    </source>
</evidence>
<dbReference type="OrthoDB" id="5376138at2759"/>
<evidence type="ECO:0000313" key="9">
    <source>
        <dbReference type="Proteomes" id="UP000245946"/>
    </source>
</evidence>
<evidence type="ECO:0000256" key="3">
    <source>
        <dbReference type="ARBA" id="ARBA00022989"/>
    </source>
</evidence>
<feature type="transmembrane region" description="Helical" evidence="6">
    <location>
        <begin position="401"/>
        <end position="421"/>
    </location>
</feature>
<dbReference type="PANTHER" id="PTHR23502">
    <property type="entry name" value="MAJOR FACILITATOR SUPERFAMILY"/>
    <property type="match status" value="1"/>
</dbReference>
<evidence type="ECO:0000256" key="2">
    <source>
        <dbReference type="ARBA" id="ARBA00022692"/>
    </source>
</evidence>
<keyword evidence="9" id="KW-1185">Reference proteome</keyword>
<dbReference type="GO" id="GO:0140115">
    <property type="term" value="P:export across plasma membrane"/>
    <property type="evidence" value="ECO:0007669"/>
    <property type="project" value="UniProtKB-ARBA"/>
</dbReference>
<dbReference type="Gene3D" id="1.20.1250.20">
    <property type="entry name" value="MFS general substrate transporter like domains"/>
    <property type="match status" value="1"/>
</dbReference>
<dbReference type="InterPro" id="IPR005829">
    <property type="entry name" value="Sugar_transporter_CS"/>
</dbReference>
<dbReference type="GO" id="GO:0005886">
    <property type="term" value="C:plasma membrane"/>
    <property type="evidence" value="ECO:0007669"/>
    <property type="project" value="TreeGrafter"/>
</dbReference>
<feature type="transmembrane region" description="Helical" evidence="6">
    <location>
        <begin position="333"/>
        <end position="352"/>
    </location>
</feature>
<evidence type="ECO:0000256" key="1">
    <source>
        <dbReference type="ARBA" id="ARBA00004141"/>
    </source>
</evidence>
<keyword evidence="3 6" id="KW-1133">Transmembrane helix</keyword>
<dbReference type="InterPro" id="IPR020846">
    <property type="entry name" value="MFS_dom"/>
</dbReference>
<evidence type="ECO:0000256" key="6">
    <source>
        <dbReference type="SAM" id="Phobius"/>
    </source>
</evidence>
<feature type="transmembrane region" description="Helical" evidence="6">
    <location>
        <begin position="196"/>
        <end position="219"/>
    </location>
</feature>
<dbReference type="STRING" id="58919.A0A316ZK33"/>
<organism evidence="8 9">
    <name type="scientific">Tilletiopsis washingtonensis</name>
    <dbReference type="NCBI Taxonomy" id="58919"/>
    <lineage>
        <taxon>Eukaryota</taxon>
        <taxon>Fungi</taxon>
        <taxon>Dikarya</taxon>
        <taxon>Basidiomycota</taxon>
        <taxon>Ustilaginomycotina</taxon>
        <taxon>Exobasidiomycetes</taxon>
        <taxon>Entylomatales</taxon>
        <taxon>Entylomatales incertae sedis</taxon>
        <taxon>Tilletiopsis</taxon>
    </lineage>
</organism>
<feature type="transmembrane region" description="Helical" evidence="6">
    <location>
        <begin position="433"/>
        <end position="450"/>
    </location>
</feature>
<feature type="region of interest" description="Disordered" evidence="5">
    <location>
        <begin position="1"/>
        <end position="58"/>
    </location>
</feature>
<keyword evidence="4 6" id="KW-0472">Membrane</keyword>
<evidence type="ECO:0000259" key="7">
    <source>
        <dbReference type="PROSITE" id="PS50850"/>
    </source>
</evidence>
<dbReference type="AlphaFoldDB" id="A0A316ZK33"/>
<feature type="transmembrane region" description="Helical" evidence="6">
    <location>
        <begin position="225"/>
        <end position="245"/>
    </location>
</feature>
<dbReference type="InterPro" id="IPR011701">
    <property type="entry name" value="MFS"/>
</dbReference>
<feature type="transmembrane region" description="Helical" evidence="6">
    <location>
        <begin position="71"/>
        <end position="93"/>
    </location>
</feature>
<feature type="domain" description="Major facilitator superfamily (MFS) profile" evidence="7">
    <location>
        <begin position="71"/>
        <end position="489"/>
    </location>
</feature>
<dbReference type="RefSeq" id="XP_025601004.1">
    <property type="nucleotide sequence ID" value="XM_025741406.1"/>
</dbReference>
<dbReference type="GeneID" id="37268950"/>
<dbReference type="Pfam" id="PF07690">
    <property type="entry name" value="MFS_1"/>
    <property type="match status" value="1"/>
</dbReference>
<dbReference type="PROSITE" id="PS00216">
    <property type="entry name" value="SUGAR_TRANSPORT_1"/>
    <property type="match status" value="1"/>
</dbReference>
<dbReference type="EMBL" id="KZ819284">
    <property type="protein sequence ID" value="PWO00726.1"/>
    <property type="molecule type" value="Genomic_DNA"/>
</dbReference>
<evidence type="ECO:0000256" key="4">
    <source>
        <dbReference type="ARBA" id="ARBA00023136"/>
    </source>
</evidence>
<gene>
    <name evidence="8" type="ORF">FA09DRAFT_327450</name>
</gene>
<dbReference type="SUPFAM" id="SSF103473">
    <property type="entry name" value="MFS general substrate transporter"/>
    <property type="match status" value="1"/>
</dbReference>
<name>A0A316ZK33_9BASI</name>
<feature type="transmembrane region" description="Helical" evidence="6">
    <location>
        <begin position="105"/>
        <end position="124"/>
    </location>
</feature>
<feature type="transmembrane region" description="Helical" evidence="6">
    <location>
        <begin position="372"/>
        <end position="389"/>
    </location>
</feature>
<dbReference type="PANTHER" id="PTHR23502:SF134">
    <property type="entry name" value="MAJOR FACILITATOR SUPERFAMILY (MFS) PROFILE DOMAIN-CONTAINING PROTEIN-RELATED"/>
    <property type="match status" value="1"/>
</dbReference>
<dbReference type="PROSITE" id="PS50850">
    <property type="entry name" value="MFS"/>
    <property type="match status" value="1"/>
</dbReference>
<feature type="transmembrane region" description="Helical" evidence="6">
    <location>
        <begin position="136"/>
        <end position="156"/>
    </location>
</feature>
<reference evidence="8 9" key="1">
    <citation type="journal article" date="2018" name="Mol. Biol. Evol.">
        <title>Broad Genomic Sampling Reveals a Smut Pathogenic Ancestry of the Fungal Clade Ustilaginomycotina.</title>
        <authorList>
            <person name="Kijpornyongpan T."/>
            <person name="Mondo S.J."/>
            <person name="Barry K."/>
            <person name="Sandor L."/>
            <person name="Lee J."/>
            <person name="Lipzen A."/>
            <person name="Pangilinan J."/>
            <person name="LaButti K."/>
            <person name="Hainaut M."/>
            <person name="Henrissat B."/>
            <person name="Grigoriev I.V."/>
            <person name="Spatafora J.W."/>
            <person name="Aime M.C."/>
        </authorList>
    </citation>
    <scope>NUCLEOTIDE SEQUENCE [LARGE SCALE GENOMIC DNA]</scope>
    <source>
        <strain evidence="8 9">MCA 4186</strain>
    </source>
</reference>
<dbReference type="GO" id="GO:0042908">
    <property type="term" value="P:xenobiotic transport"/>
    <property type="evidence" value="ECO:0007669"/>
    <property type="project" value="UniProtKB-ARBA"/>
</dbReference>
<evidence type="ECO:0000313" key="8">
    <source>
        <dbReference type="EMBL" id="PWO00726.1"/>
    </source>
</evidence>
<feature type="transmembrane region" description="Helical" evidence="6">
    <location>
        <begin position="162"/>
        <end position="184"/>
    </location>
</feature>
<dbReference type="GO" id="GO:0022857">
    <property type="term" value="F:transmembrane transporter activity"/>
    <property type="evidence" value="ECO:0007669"/>
    <property type="project" value="InterPro"/>
</dbReference>
<keyword evidence="2 6" id="KW-0812">Transmembrane</keyword>
<sequence length="515" mass="55820">MERQAAGVNGGDIKTALSDEARSHARSAEAVDAEKQPEPDVGSSAPSTAEQHQPPVVDDPMRWSAARKWTVTLGACYFSSLISVAASAYSLGIDAMVRDLAEPRLLLVAGISAFTLSCALLPLILAPLSEAVGRRYVYLVSYAIFFLFFLPVALAQNAATVLVARFLCGAAGSVGSTMVGGTLGDIWLKEERTLPMALFALSALAGTPMGPVGFAWATIDGRWRWIHWTMLLLGAPSMLFALLFLNRETLPKKLLQRSGLPDGAQSLQSRMAKLRGALSVSAIRPLRFLFTEPITTVLCIWISFAWGCLYLFLQSVPLVFAQHGFRDENGTTGLAFVGLAVGAVLGFLAYVFSTRRWPMQKTHAPEARLREACVGGVLFAAAFFFYAWTTLPRLPWAVPQIASALLMAGLFLFYVSIFQYFGDIYGSYTSSALAAQSFSRNIFATAFPLFARRMYQALDYQIATTVLAGIAAVLALSPFLLLRVGARLRAASPFAVKLEAEAEAEARAQPGRDRQ</sequence>
<comment type="subcellular location">
    <subcellularLocation>
        <location evidence="1">Membrane</location>
        <topology evidence="1">Multi-pass membrane protein</topology>
    </subcellularLocation>
</comment>
<dbReference type="Proteomes" id="UP000245946">
    <property type="component" value="Unassembled WGS sequence"/>
</dbReference>
<accession>A0A316ZK33</accession>
<protein>
    <submittedName>
        <fullName evidence="8">MFS general substrate transporter</fullName>
    </submittedName>
</protein>
<feature type="compositionally biased region" description="Basic and acidic residues" evidence="5">
    <location>
        <begin position="17"/>
        <end position="38"/>
    </location>
</feature>